<dbReference type="Proteomes" id="UP000478052">
    <property type="component" value="Unassembled WGS sequence"/>
</dbReference>
<evidence type="ECO:0000313" key="2">
    <source>
        <dbReference type="Proteomes" id="UP000478052"/>
    </source>
</evidence>
<organism evidence="1 2">
    <name type="scientific">Aphis craccivora</name>
    <name type="common">Cowpea aphid</name>
    <dbReference type="NCBI Taxonomy" id="307492"/>
    <lineage>
        <taxon>Eukaryota</taxon>
        <taxon>Metazoa</taxon>
        <taxon>Ecdysozoa</taxon>
        <taxon>Arthropoda</taxon>
        <taxon>Hexapoda</taxon>
        <taxon>Insecta</taxon>
        <taxon>Pterygota</taxon>
        <taxon>Neoptera</taxon>
        <taxon>Paraneoptera</taxon>
        <taxon>Hemiptera</taxon>
        <taxon>Sternorrhyncha</taxon>
        <taxon>Aphidomorpha</taxon>
        <taxon>Aphidoidea</taxon>
        <taxon>Aphididae</taxon>
        <taxon>Aphidini</taxon>
        <taxon>Aphis</taxon>
        <taxon>Aphis</taxon>
    </lineage>
</organism>
<sequence>MNVLILQYCVFFCVCVHENVSK</sequence>
<name>A0A6G0YMU9_APHCR</name>
<protein>
    <submittedName>
        <fullName evidence="1">Uncharacterized protein</fullName>
    </submittedName>
</protein>
<reference evidence="1 2" key="1">
    <citation type="submission" date="2019-08" db="EMBL/GenBank/DDBJ databases">
        <title>Whole genome of Aphis craccivora.</title>
        <authorList>
            <person name="Voronova N.V."/>
            <person name="Shulinski R.S."/>
            <person name="Bandarenka Y.V."/>
            <person name="Zhorov D.G."/>
            <person name="Warner D."/>
        </authorList>
    </citation>
    <scope>NUCLEOTIDE SEQUENCE [LARGE SCALE GENOMIC DNA]</scope>
    <source>
        <strain evidence="1">180601</strain>
        <tissue evidence="1">Whole Body</tissue>
    </source>
</reference>
<accession>A0A6G0YMU9</accession>
<gene>
    <name evidence="1" type="ORF">FWK35_00017995</name>
</gene>
<evidence type="ECO:0000313" key="1">
    <source>
        <dbReference type="EMBL" id="KAF0758683.1"/>
    </source>
</evidence>
<keyword evidence="2" id="KW-1185">Reference proteome</keyword>
<dbReference type="EMBL" id="VUJU01003235">
    <property type="protein sequence ID" value="KAF0758683.1"/>
    <property type="molecule type" value="Genomic_DNA"/>
</dbReference>
<dbReference type="AlphaFoldDB" id="A0A6G0YMU9"/>
<comment type="caution">
    <text evidence="1">The sequence shown here is derived from an EMBL/GenBank/DDBJ whole genome shotgun (WGS) entry which is preliminary data.</text>
</comment>
<proteinExistence type="predicted"/>